<dbReference type="KEGG" id="scn:Solca_4132"/>
<name>H8KL39_SOLCM</name>
<sequence length="159" mass="18323">MFRSTRLFSKLFLFSLSCTLLMACTDNSVYNNTTTISDKGWFSNDKAVFDVKIDNPGKLAVYLDLRHTDDYKYSNLFLRMYVKNPDGKMQPTRVLEVKLAEKDGKWRGSGSGKLISQETYITNALDFSKPGSYRIEFEQFMRDDPLKEISDLGVKLIKE</sequence>
<feature type="chain" id="PRO_5003613641" evidence="1">
    <location>
        <begin position="24"/>
        <end position="159"/>
    </location>
</feature>
<dbReference type="InterPro" id="IPR020018">
    <property type="entry name" value="Motility-assoc_lipoprot_GldH"/>
</dbReference>
<evidence type="ECO:0000313" key="2">
    <source>
        <dbReference type="EMBL" id="AFD09122.1"/>
    </source>
</evidence>
<dbReference type="RefSeq" id="WP_014682344.1">
    <property type="nucleotide sequence ID" value="NC_017770.1"/>
</dbReference>
<dbReference type="EMBL" id="CP003349">
    <property type="protein sequence ID" value="AFD09122.1"/>
    <property type="molecule type" value="Genomic_DNA"/>
</dbReference>
<dbReference type="STRING" id="929556.Solca_4132"/>
<proteinExistence type="predicted"/>
<evidence type="ECO:0000313" key="3">
    <source>
        <dbReference type="Proteomes" id="UP000007590"/>
    </source>
</evidence>
<keyword evidence="3" id="KW-1185">Reference proteome</keyword>
<accession>H8KL39</accession>
<keyword evidence="1" id="KW-0732">Signal</keyword>
<dbReference type="NCBIfam" id="TIGR03511">
    <property type="entry name" value="GldH_lipo"/>
    <property type="match status" value="1"/>
</dbReference>
<dbReference type="HOGENOM" id="CLU_109250_0_0_10"/>
<evidence type="ECO:0000256" key="1">
    <source>
        <dbReference type="SAM" id="SignalP"/>
    </source>
</evidence>
<dbReference type="eggNOG" id="ENOG50313I2">
    <property type="taxonomic scope" value="Bacteria"/>
</dbReference>
<dbReference type="Pfam" id="PF14109">
    <property type="entry name" value="GldH_lipo"/>
    <property type="match status" value="1"/>
</dbReference>
<gene>
    <name evidence="2" type="ordered locus">Solca_4132</name>
</gene>
<dbReference type="PROSITE" id="PS51257">
    <property type="entry name" value="PROKAR_LIPOPROTEIN"/>
    <property type="match status" value="1"/>
</dbReference>
<dbReference type="Proteomes" id="UP000007590">
    <property type="component" value="Chromosome"/>
</dbReference>
<dbReference type="AlphaFoldDB" id="H8KL39"/>
<reference evidence="2" key="1">
    <citation type="submission" date="2012-02" db="EMBL/GenBank/DDBJ databases">
        <title>The complete genome of Solitalea canadensis DSM 3403.</title>
        <authorList>
            <consortium name="US DOE Joint Genome Institute (JGI-PGF)"/>
            <person name="Lucas S."/>
            <person name="Copeland A."/>
            <person name="Lapidus A."/>
            <person name="Glavina del Rio T."/>
            <person name="Dalin E."/>
            <person name="Tice H."/>
            <person name="Bruce D."/>
            <person name="Goodwin L."/>
            <person name="Pitluck S."/>
            <person name="Peters L."/>
            <person name="Ovchinnikova G."/>
            <person name="Lu M."/>
            <person name="Kyrpides N."/>
            <person name="Mavromatis K."/>
            <person name="Ivanova N."/>
            <person name="Brettin T."/>
            <person name="Detter J.C."/>
            <person name="Han C."/>
            <person name="Larimer F."/>
            <person name="Land M."/>
            <person name="Hauser L."/>
            <person name="Markowitz V."/>
            <person name="Cheng J.-F."/>
            <person name="Hugenholtz P."/>
            <person name="Woyke T."/>
            <person name="Wu D."/>
            <person name="Spring S."/>
            <person name="Schroeder M."/>
            <person name="Kopitz M."/>
            <person name="Brambilla E."/>
            <person name="Klenk H.-P."/>
            <person name="Eisen J.A."/>
        </authorList>
    </citation>
    <scope>NUCLEOTIDE SEQUENCE</scope>
    <source>
        <strain evidence="2">DSM 3403</strain>
    </source>
</reference>
<protein>
    <submittedName>
        <fullName evidence="2">Gliding motility-associated lipoprotein GldH</fullName>
    </submittedName>
</protein>
<organism evidence="2 3">
    <name type="scientific">Solitalea canadensis (strain ATCC 29591 / DSM 3403 / JCM 21819 / LMG 8368 / NBRC 15130 / NCIMB 12057 / USAM 9D)</name>
    <name type="common">Flexibacter canadensis</name>
    <dbReference type="NCBI Taxonomy" id="929556"/>
    <lineage>
        <taxon>Bacteria</taxon>
        <taxon>Pseudomonadati</taxon>
        <taxon>Bacteroidota</taxon>
        <taxon>Sphingobacteriia</taxon>
        <taxon>Sphingobacteriales</taxon>
        <taxon>Sphingobacteriaceae</taxon>
        <taxon>Solitalea</taxon>
    </lineage>
</organism>
<feature type="signal peptide" evidence="1">
    <location>
        <begin position="1"/>
        <end position="23"/>
    </location>
</feature>
<keyword evidence="2" id="KW-0449">Lipoprotein</keyword>